<dbReference type="Pfam" id="PF03471">
    <property type="entry name" value="CorC_HlyC"/>
    <property type="match status" value="1"/>
</dbReference>
<evidence type="ECO:0000256" key="8">
    <source>
        <dbReference type="ARBA" id="ARBA00023136"/>
    </source>
</evidence>
<feature type="domain" description="CBS" evidence="12">
    <location>
        <begin position="284"/>
        <end position="344"/>
    </location>
</feature>
<dbReference type="GO" id="GO:0050660">
    <property type="term" value="F:flavin adenine dinucleotide binding"/>
    <property type="evidence" value="ECO:0007669"/>
    <property type="project" value="InterPro"/>
</dbReference>
<feature type="domain" description="CNNM transmembrane" evidence="13">
    <location>
        <begin position="1"/>
        <end position="203"/>
    </location>
</feature>
<dbReference type="InterPro" id="IPR046342">
    <property type="entry name" value="CBS_dom_sf"/>
</dbReference>
<evidence type="ECO:0000256" key="9">
    <source>
        <dbReference type="PROSITE-ProRule" id="PRU00703"/>
    </source>
</evidence>
<evidence type="ECO:0000256" key="6">
    <source>
        <dbReference type="ARBA" id="ARBA00022989"/>
    </source>
</evidence>
<dbReference type="PANTHER" id="PTHR43099:SF6">
    <property type="entry name" value="UPF0053 PROTEIN RV1842C"/>
    <property type="match status" value="1"/>
</dbReference>
<gene>
    <name evidence="14" type="ORF">B4915_00730</name>
</gene>
<evidence type="ECO:0000313" key="15">
    <source>
        <dbReference type="Proteomes" id="UP000238650"/>
    </source>
</evidence>
<dbReference type="GO" id="GO:0005886">
    <property type="term" value="C:plasma membrane"/>
    <property type="evidence" value="ECO:0007669"/>
    <property type="project" value="UniProtKB-SubCell"/>
</dbReference>
<comment type="subcellular location">
    <subcellularLocation>
        <location evidence="1">Cell membrane</location>
        <topology evidence="1">Multi-pass membrane protein</topology>
    </subcellularLocation>
</comment>
<reference evidence="14 15" key="1">
    <citation type="journal article" date="2017" name="New Microbes New Infect">
        <title>Genome sequence of 'Leucobacter massiliensis' sp. nov. isolated from human pharynx after travel to the 2014 Hajj.</title>
        <authorList>
            <person name="Leangapichart T."/>
            <person name="Gautret P."/>
            <person name="Nguyen T.T."/>
            <person name="Armstrong N."/>
            <person name="Rolain J.M."/>
        </authorList>
    </citation>
    <scope>NUCLEOTIDE SEQUENCE [LARGE SCALE GENOMIC DNA]</scope>
    <source>
        <strain evidence="14 15">122RC15</strain>
    </source>
</reference>
<keyword evidence="8 10" id="KW-0472">Membrane</keyword>
<feature type="transmembrane region" description="Helical" evidence="11">
    <location>
        <begin position="99"/>
        <end position="121"/>
    </location>
</feature>
<keyword evidence="15" id="KW-1185">Reference proteome</keyword>
<feature type="domain" description="CBS" evidence="12">
    <location>
        <begin position="222"/>
        <end position="281"/>
    </location>
</feature>
<dbReference type="AlphaFoldDB" id="A0A2S9QSS5"/>
<evidence type="ECO:0000256" key="5">
    <source>
        <dbReference type="ARBA" id="ARBA00022737"/>
    </source>
</evidence>
<evidence type="ECO:0008006" key="16">
    <source>
        <dbReference type="Google" id="ProtNLM"/>
    </source>
</evidence>
<evidence type="ECO:0000256" key="10">
    <source>
        <dbReference type="PROSITE-ProRule" id="PRU01193"/>
    </source>
</evidence>
<evidence type="ECO:0000259" key="13">
    <source>
        <dbReference type="PROSITE" id="PS51846"/>
    </source>
</evidence>
<keyword evidence="7 9" id="KW-0129">CBS domain</keyword>
<evidence type="ECO:0000256" key="11">
    <source>
        <dbReference type="SAM" id="Phobius"/>
    </source>
</evidence>
<dbReference type="SMART" id="SM00116">
    <property type="entry name" value="CBS"/>
    <property type="match status" value="2"/>
</dbReference>
<dbReference type="InterPro" id="IPR044751">
    <property type="entry name" value="Ion_transp-like_CBS"/>
</dbReference>
<comment type="caution">
    <text evidence="14">The sequence shown here is derived from an EMBL/GenBank/DDBJ whole genome shotgun (WGS) entry which is preliminary data.</text>
</comment>
<sequence length="455" mass="49108">MTAEAWGILAGVVLTIGTGVFVASEFALVNLDRAELEQRRSRGERRLGPTIAALKITSTHLSAAQLGITLTTLLAGYTFEPAISALLREPLQALGVPAAVVPGAGAVVAIVLATLFSMILGELIPKNFALAVPLATSKVVIPLQIAFSFVFRPVVAVLNGTANRLIRAMGIEPKEELSGARTAEELSFLVRRSALEGSLDHDDAAMLHRTLAFSSHTAEEVMTPRVLAEMLPRTATAAEVVALAAETGLSRFPVVGDSVDEVLGVVHVKSAFAVDFERRDFTPVTEFMAEAVRVPETAGVASLMEVLRHRGFQFAVVVDEYGGTAGVVTLEDLVEELLGEVNDEHDVPEEEIVRGAGEVLFPASLRPDEVWERIGVRVPEGEEYETVAGYVFDLLERIPDLGEELPLEHGTLRIEEMEGSRITRLRYTSADPASDPAFGEPRERVLEAFERGAKR</sequence>
<keyword evidence="6 10" id="KW-1133">Transmembrane helix</keyword>
<dbReference type="Proteomes" id="UP000238650">
    <property type="component" value="Unassembled WGS sequence"/>
</dbReference>
<dbReference type="PANTHER" id="PTHR43099">
    <property type="entry name" value="UPF0053 PROTEIN YRKA"/>
    <property type="match status" value="1"/>
</dbReference>
<dbReference type="SMART" id="SM01091">
    <property type="entry name" value="CorC_HlyC"/>
    <property type="match status" value="1"/>
</dbReference>
<organism evidence="14 15">
    <name type="scientific">Leucobacter massiliensis</name>
    <dbReference type="NCBI Taxonomy" id="1686285"/>
    <lineage>
        <taxon>Bacteria</taxon>
        <taxon>Bacillati</taxon>
        <taxon>Actinomycetota</taxon>
        <taxon>Actinomycetes</taxon>
        <taxon>Micrococcales</taxon>
        <taxon>Microbacteriaceae</taxon>
        <taxon>Leucobacter</taxon>
    </lineage>
</organism>
<dbReference type="InterPro" id="IPR051676">
    <property type="entry name" value="UPF0053_domain"/>
</dbReference>
<evidence type="ECO:0000256" key="4">
    <source>
        <dbReference type="ARBA" id="ARBA00022692"/>
    </source>
</evidence>
<accession>A0A2S9QSS5</accession>
<dbReference type="Gene3D" id="3.30.465.10">
    <property type="match status" value="1"/>
</dbReference>
<dbReference type="SUPFAM" id="SSF54631">
    <property type="entry name" value="CBS-domain pair"/>
    <property type="match status" value="1"/>
</dbReference>
<evidence type="ECO:0000313" key="14">
    <source>
        <dbReference type="EMBL" id="PRI12622.1"/>
    </source>
</evidence>
<feature type="transmembrane region" description="Helical" evidence="11">
    <location>
        <begin position="52"/>
        <end position="79"/>
    </location>
</feature>
<dbReference type="InterPro" id="IPR002550">
    <property type="entry name" value="CNNM"/>
</dbReference>
<dbReference type="OrthoDB" id="110231at2"/>
<keyword evidence="4 10" id="KW-0812">Transmembrane</keyword>
<feature type="transmembrane region" description="Helical" evidence="11">
    <location>
        <begin position="6"/>
        <end position="31"/>
    </location>
</feature>
<dbReference type="Pfam" id="PF01595">
    <property type="entry name" value="CNNM"/>
    <property type="match status" value="1"/>
</dbReference>
<dbReference type="InterPro" id="IPR005170">
    <property type="entry name" value="Transptr-assoc_dom"/>
</dbReference>
<keyword evidence="5" id="KW-0677">Repeat</keyword>
<comment type="similarity">
    <text evidence="2">Belongs to the UPF0053 family.</text>
</comment>
<dbReference type="PROSITE" id="PS51371">
    <property type="entry name" value="CBS"/>
    <property type="match status" value="2"/>
</dbReference>
<dbReference type="InterPro" id="IPR016169">
    <property type="entry name" value="FAD-bd_PCMH_sub2"/>
</dbReference>
<evidence type="ECO:0000256" key="1">
    <source>
        <dbReference type="ARBA" id="ARBA00004651"/>
    </source>
</evidence>
<dbReference type="RefSeq" id="WP_105803946.1">
    <property type="nucleotide sequence ID" value="NZ_MWZD01000008.1"/>
</dbReference>
<dbReference type="CDD" id="cd04590">
    <property type="entry name" value="CBS_pair_CorC_HlyC_assoc"/>
    <property type="match status" value="1"/>
</dbReference>
<dbReference type="InterPro" id="IPR036318">
    <property type="entry name" value="FAD-bd_PCMH-like_sf"/>
</dbReference>
<name>A0A2S9QSS5_9MICO</name>
<proteinExistence type="inferred from homology"/>
<dbReference type="Gene3D" id="3.10.580.10">
    <property type="entry name" value="CBS-domain"/>
    <property type="match status" value="1"/>
</dbReference>
<dbReference type="Pfam" id="PF00571">
    <property type="entry name" value="CBS"/>
    <property type="match status" value="2"/>
</dbReference>
<evidence type="ECO:0000256" key="2">
    <source>
        <dbReference type="ARBA" id="ARBA00006337"/>
    </source>
</evidence>
<evidence type="ECO:0000256" key="7">
    <source>
        <dbReference type="ARBA" id="ARBA00023122"/>
    </source>
</evidence>
<dbReference type="InterPro" id="IPR000644">
    <property type="entry name" value="CBS_dom"/>
</dbReference>
<protein>
    <recommendedName>
        <fullName evidence="16">Hemolysin</fullName>
    </recommendedName>
</protein>
<evidence type="ECO:0000259" key="12">
    <source>
        <dbReference type="PROSITE" id="PS51371"/>
    </source>
</evidence>
<dbReference type="SUPFAM" id="SSF56176">
    <property type="entry name" value="FAD-binding/transporter-associated domain-like"/>
    <property type="match status" value="1"/>
</dbReference>
<dbReference type="EMBL" id="MWZD01000008">
    <property type="protein sequence ID" value="PRI12622.1"/>
    <property type="molecule type" value="Genomic_DNA"/>
</dbReference>
<evidence type="ECO:0000256" key="3">
    <source>
        <dbReference type="ARBA" id="ARBA00022475"/>
    </source>
</evidence>
<keyword evidence="3" id="KW-1003">Cell membrane</keyword>
<dbReference type="PROSITE" id="PS51846">
    <property type="entry name" value="CNNM"/>
    <property type="match status" value="1"/>
</dbReference>